<keyword evidence="4" id="KW-1185">Reference proteome</keyword>
<proteinExistence type="predicted"/>
<reference evidence="3" key="1">
    <citation type="submission" date="2022-05" db="EMBL/GenBank/DDBJ databases">
        <title>Comparative Genomics of Spacecraft Associated Microbes.</title>
        <authorList>
            <person name="Tran M.T."/>
            <person name="Wright A."/>
            <person name="Seuylemezian A."/>
            <person name="Eisen J."/>
            <person name="Coil D."/>
        </authorList>
    </citation>
    <scope>NUCLEOTIDE SEQUENCE</scope>
    <source>
        <strain evidence="3">214.1.1</strain>
    </source>
</reference>
<feature type="compositionally biased region" description="Basic and acidic residues" evidence="2">
    <location>
        <begin position="9"/>
        <end position="25"/>
    </location>
</feature>
<evidence type="ECO:0000313" key="3">
    <source>
        <dbReference type="EMBL" id="MCM3714707.1"/>
    </source>
</evidence>
<evidence type="ECO:0000256" key="1">
    <source>
        <dbReference type="SAM" id="Coils"/>
    </source>
</evidence>
<dbReference type="AlphaFoldDB" id="A0A9X2DQS8"/>
<organism evidence="3 4">
    <name type="scientific">Halalkalibacter oceani</name>
    <dbReference type="NCBI Taxonomy" id="1653776"/>
    <lineage>
        <taxon>Bacteria</taxon>
        <taxon>Bacillati</taxon>
        <taxon>Bacillota</taxon>
        <taxon>Bacilli</taxon>
        <taxon>Bacillales</taxon>
        <taxon>Bacillaceae</taxon>
        <taxon>Halalkalibacter</taxon>
    </lineage>
</organism>
<feature type="region of interest" description="Disordered" evidence="2">
    <location>
        <begin position="1"/>
        <end position="56"/>
    </location>
</feature>
<keyword evidence="1" id="KW-0175">Coiled coil</keyword>
<dbReference type="Proteomes" id="UP001139179">
    <property type="component" value="Unassembled WGS sequence"/>
</dbReference>
<name>A0A9X2DQS8_9BACI</name>
<gene>
    <name evidence="3" type="ORF">M3202_11520</name>
</gene>
<evidence type="ECO:0000313" key="4">
    <source>
        <dbReference type="Proteomes" id="UP001139179"/>
    </source>
</evidence>
<feature type="coiled-coil region" evidence="1">
    <location>
        <begin position="87"/>
        <end position="213"/>
    </location>
</feature>
<comment type="caution">
    <text evidence="3">The sequence shown here is derived from an EMBL/GenBank/DDBJ whole genome shotgun (WGS) entry which is preliminary data.</text>
</comment>
<dbReference type="RefSeq" id="WP_251223476.1">
    <property type="nucleotide sequence ID" value="NZ_JAMBOL010000009.1"/>
</dbReference>
<evidence type="ECO:0000256" key="2">
    <source>
        <dbReference type="SAM" id="MobiDB-lite"/>
    </source>
</evidence>
<sequence>MLNKFQMLIKKETGTQVEEMSKQDEYQQESSMEAEESESERDRKEEEDSGALFHVSSSIKNSSKEIMNLIVAVEQVAHQYQLTEHKLNQEQDRTRHLSDQLEEQRKEINRLQRTINQKNDNIAVLETKITDKNLKFDQLAEDYNELKSHLTNEIDELKNIITVEQKKFAALNEQYENEMVDWLNKVKQREDRIVALESENTNLIERNDQIKKENRYLLKMVKDFTSRMSAPFLDYENEADER</sequence>
<protein>
    <submittedName>
        <fullName evidence="3">Uncharacterized protein</fullName>
    </submittedName>
</protein>
<dbReference type="EMBL" id="JAMBOL010000009">
    <property type="protein sequence ID" value="MCM3714707.1"/>
    <property type="molecule type" value="Genomic_DNA"/>
</dbReference>
<accession>A0A9X2DQS8</accession>